<accession>A0A511F8S1</accession>
<sequence>MPVVTYSLLRLALFAACLVALVLAGTGWLLGVVLAAVLAALLSYLLLAGPRDRAAGWLQARSEARGDRPRLSRKASEDAAAEDAAVDAADTARGDRPEGTPGRIF</sequence>
<dbReference type="Pfam" id="PF14012">
    <property type="entry name" value="DUF4229"/>
    <property type="match status" value="1"/>
</dbReference>
<dbReference type="RefSeq" id="WP_146833870.1">
    <property type="nucleotide sequence ID" value="NZ_BJVQ01000006.1"/>
</dbReference>
<dbReference type="EMBL" id="JACHDN010000001">
    <property type="protein sequence ID" value="MBB5472391.1"/>
    <property type="molecule type" value="Genomic_DNA"/>
</dbReference>
<reference evidence="3 5" key="1">
    <citation type="submission" date="2019-07" db="EMBL/GenBank/DDBJ databases">
        <title>Whole genome shotgun sequence of Cellulomonas hominis NBRC 16055.</title>
        <authorList>
            <person name="Hosoyama A."/>
            <person name="Uohara A."/>
            <person name="Ohji S."/>
            <person name="Ichikawa N."/>
        </authorList>
    </citation>
    <scope>NUCLEOTIDE SEQUENCE [LARGE SCALE GENOMIC DNA]</scope>
    <source>
        <strain evidence="3 5">NBRC 16055</strain>
    </source>
</reference>
<evidence type="ECO:0000313" key="4">
    <source>
        <dbReference type="EMBL" id="MBB5472391.1"/>
    </source>
</evidence>
<feature type="transmembrane region" description="Helical" evidence="2">
    <location>
        <begin position="12"/>
        <end position="45"/>
    </location>
</feature>
<keyword evidence="2" id="KW-0812">Transmembrane</keyword>
<name>A0A511F8S1_9CELL</name>
<dbReference type="InterPro" id="IPR025323">
    <property type="entry name" value="DUF4229"/>
</dbReference>
<keyword evidence="2" id="KW-0472">Membrane</keyword>
<keyword evidence="2" id="KW-1133">Transmembrane helix</keyword>
<feature type="region of interest" description="Disordered" evidence="1">
    <location>
        <begin position="61"/>
        <end position="105"/>
    </location>
</feature>
<evidence type="ECO:0000313" key="6">
    <source>
        <dbReference type="Proteomes" id="UP000564629"/>
    </source>
</evidence>
<gene>
    <name evidence="3" type="ORF">CHO01_07870</name>
    <name evidence="4" type="ORF">HNR08_001127</name>
</gene>
<dbReference type="EMBL" id="BJVQ01000006">
    <property type="protein sequence ID" value="GEL45671.1"/>
    <property type="molecule type" value="Genomic_DNA"/>
</dbReference>
<proteinExistence type="predicted"/>
<protein>
    <recommendedName>
        <fullName evidence="7">DUF4229 domain-containing protein</fullName>
    </recommendedName>
</protein>
<evidence type="ECO:0000256" key="2">
    <source>
        <dbReference type="SAM" id="Phobius"/>
    </source>
</evidence>
<organism evidence="3 5">
    <name type="scientific">Cellulomonas hominis</name>
    <dbReference type="NCBI Taxonomy" id="156981"/>
    <lineage>
        <taxon>Bacteria</taxon>
        <taxon>Bacillati</taxon>
        <taxon>Actinomycetota</taxon>
        <taxon>Actinomycetes</taxon>
        <taxon>Micrococcales</taxon>
        <taxon>Cellulomonadaceae</taxon>
        <taxon>Cellulomonas</taxon>
    </lineage>
</organism>
<dbReference type="Proteomes" id="UP000564629">
    <property type="component" value="Unassembled WGS sequence"/>
</dbReference>
<evidence type="ECO:0000256" key="1">
    <source>
        <dbReference type="SAM" id="MobiDB-lite"/>
    </source>
</evidence>
<feature type="compositionally biased region" description="Basic and acidic residues" evidence="1">
    <location>
        <begin position="62"/>
        <end position="77"/>
    </location>
</feature>
<comment type="caution">
    <text evidence="3">The sequence shown here is derived from an EMBL/GenBank/DDBJ whole genome shotgun (WGS) entry which is preliminary data.</text>
</comment>
<evidence type="ECO:0000313" key="5">
    <source>
        <dbReference type="Proteomes" id="UP000321723"/>
    </source>
</evidence>
<evidence type="ECO:0000313" key="3">
    <source>
        <dbReference type="EMBL" id="GEL45671.1"/>
    </source>
</evidence>
<dbReference type="AlphaFoldDB" id="A0A511F8S1"/>
<dbReference type="Proteomes" id="UP000321723">
    <property type="component" value="Unassembled WGS sequence"/>
</dbReference>
<keyword evidence="5" id="KW-1185">Reference proteome</keyword>
<evidence type="ECO:0008006" key="7">
    <source>
        <dbReference type="Google" id="ProtNLM"/>
    </source>
</evidence>
<reference evidence="4 6" key="2">
    <citation type="submission" date="2020-08" db="EMBL/GenBank/DDBJ databases">
        <title>Sequencing the genomes of 1000 actinobacteria strains.</title>
        <authorList>
            <person name="Klenk H.-P."/>
        </authorList>
    </citation>
    <scope>NUCLEOTIDE SEQUENCE [LARGE SCALE GENOMIC DNA]</scope>
    <source>
        <strain evidence="4 6">DSM 9581</strain>
    </source>
</reference>